<evidence type="ECO:0000313" key="1">
    <source>
        <dbReference type="EMBL" id="MDU0372073.1"/>
    </source>
</evidence>
<accession>A0ABU3TL21</accession>
<dbReference type="RefSeq" id="WP_315999526.1">
    <property type="nucleotide sequence ID" value="NZ_JAWDJT010000012.1"/>
</dbReference>
<reference evidence="1 2" key="1">
    <citation type="submission" date="2023-10" db="EMBL/GenBank/DDBJ databases">
        <title>Hymenobacter endophyticus sp. nov., an isolate from the leaf tissues of wheat.</title>
        <authorList>
            <person name="Dai Y."/>
        </authorList>
    </citation>
    <scope>NUCLEOTIDE SEQUENCE [LARGE SCALE GENOMIC DNA]</scope>
    <source>
        <strain evidence="1 2">ZK17L-C2</strain>
    </source>
</reference>
<organism evidence="1 2">
    <name type="scientific">Hymenobacter endophyticus</name>
    <dbReference type="NCBI Taxonomy" id="3076335"/>
    <lineage>
        <taxon>Bacteria</taxon>
        <taxon>Pseudomonadati</taxon>
        <taxon>Bacteroidota</taxon>
        <taxon>Cytophagia</taxon>
        <taxon>Cytophagales</taxon>
        <taxon>Hymenobacteraceae</taxon>
        <taxon>Hymenobacter</taxon>
    </lineage>
</organism>
<comment type="caution">
    <text evidence="1">The sequence shown here is derived from an EMBL/GenBank/DDBJ whole genome shotgun (WGS) entry which is preliminary data.</text>
</comment>
<dbReference type="EMBL" id="JAWDJT010000012">
    <property type="protein sequence ID" value="MDU0372073.1"/>
    <property type="molecule type" value="Genomic_DNA"/>
</dbReference>
<evidence type="ECO:0000313" key="2">
    <source>
        <dbReference type="Proteomes" id="UP001250698"/>
    </source>
</evidence>
<keyword evidence="2" id="KW-1185">Reference proteome</keyword>
<dbReference type="Proteomes" id="UP001250698">
    <property type="component" value="Unassembled WGS sequence"/>
</dbReference>
<protein>
    <submittedName>
        <fullName evidence="1">Uncharacterized protein</fullName>
    </submittedName>
</protein>
<name>A0ABU3TL21_9BACT</name>
<gene>
    <name evidence="1" type="ORF">ROI90_16830</name>
</gene>
<sequence length="91" mass="10644">MRRSKKAPDIFQMTEPELAEHVRQLAARLVEYENQPENRQQGKGIHLLTPKARKRSQAMGWDIYHATRQLRTLRGETINDAGYTGRNSNRR</sequence>
<proteinExistence type="predicted"/>